<dbReference type="EMBL" id="MJFZ01000773">
    <property type="protein sequence ID" value="RAW25261.1"/>
    <property type="molecule type" value="Genomic_DNA"/>
</dbReference>
<dbReference type="AlphaFoldDB" id="A0A329RLK8"/>
<evidence type="ECO:0000313" key="2">
    <source>
        <dbReference type="EMBL" id="KAG3207524.1"/>
    </source>
</evidence>
<dbReference type="OrthoDB" id="120896at2759"/>
<keyword evidence="4" id="KW-1185">Reference proteome</keyword>
<evidence type="ECO:0000313" key="1">
    <source>
        <dbReference type="EMBL" id="KAG2890005.1"/>
    </source>
</evidence>
<organism evidence="3 4">
    <name type="scientific">Phytophthora cactorum</name>
    <dbReference type="NCBI Taxonomy" id="29920"/>
    <lineage>
        <taxon>Eukaryota</taxon>
        <taxon>Sar</taxon>
        <taxon>Stramenopiles</taxon>
        <taxon>Oomycota</taxon>
        <taxon>Peronosporomycetes</taxon>
        <taxon>Peronosporales</taxon>
        <taxon>Peronosporaceae</taxon>
        <taxon>Phytophthora</taxon>
    </lineage>
</organism>
<sequence length="198" mass="23102">MDGGHSPDIGDGRAVFTQLRKYVSEDAPPNYALQTVLRLNELAAERRFQFFLQERVKDNAKTEDANTLREQWTDEPTKEQQEKYQGLHSYWDCQNSAHEERLLKLMKEWILDQTLPQSEIEARLHHFHFENQGEALTETTEETNKPKSYRDALGANMIKEATTEESTEAQRLYQLCVQQVEPTLQLRDALMMKTNHCS</sequence>
<comment type="caution">
    <text evidence="3">The sequence shown here is derived from an EMBL/GenBank/DDBJ whole genome shotgun (WGS) entry which is preliminary data.</text>
</comment>
<accession>A0A329RLK8</accession>
<dbReference type="EMBL" id="RCMK01001679">
    <property type="protein sequence ID" value="KAG2890005.1"/>
    <property type="molecule type" value="Genomic_DNA"/>
</dbReference>
<evidence type="ECO:0000313" key="4">
    <source>
        <dbReference type="Proteomes" id="UP000251314"/>
    </source>
</evidence>
<name>A0A329RLK8_9STRA</name>
<dbReference type="EMBL" id="RCMV01001716">
    <property type="protein sequence ID" value="KAG3207524.1"/>
    <property type="molecule type" value="Genomic_DNA"/>
</dbReference>
<proteinExistence type="predicted"/>
<reference evidence="3 4" key="1">
    <citation type="submission" date="2018-01" db="EMBL/GenBank/DDBJ databases">
        <title>Draft genome of the strawberry crown rot pathogen Phytophthora cactorum.</title>
        <authorList>
            <person name="Armitage A.D."/>
            <person name="Lysoe E."/>
            <person name="Nellist C.F."/>
            <person name="Harrison R.J."/>
            <person name="Brurberg M.B."/>
        </authorList>
    </citation>
    <scope>NUCLEOTIDE SEQUENCE [LARGE SCALE GENOMIC DNA]</scope>
    <source>
        <strain evidence="3 4">10300</strain>
    </source>
</reference>
<dbReference type="Proteomes" id="UP000251314">
    <property type="component" value="Unassembled WGS sequence"/>
</dbReference>
<reference evidence="2" key="2">
    <citation type="submission" date="2018-05" db="EMBL/GenBank/DDBJ databases">
        <title>Effector identification in a new, highly contiguous assembly of the strawberry crown rot pathogen Phytophthora cactorum.</title>
        <authorList>
            <person name="Armitage A.D."/>
            <person name="Nellist C.F."/>
            <person name="Bates H."/>
            <person name="Vickerstaff R.J."/>
            <person name="Harrison R.J."/>
        </authorList>
    </citation>
    <scope>NUCLEOTIDE SEQUENCE</scope>
    <source>
        <strain evidence="1">4040</strain>
        <strain evidence="2">P421</strain>
    </source>
</reference>
<protein>
    <submittedName>
        <fullName evidence="3">Uncharacterized protein</fullName>
    </submittedName>
</protein>
<evidence type="ECO:0000313" key="3">
    <source>
        <dbReference type="EMBL" id="RAW25261.1"/>
    </source>
</evidence>
<dbReference type="VEuPathDB" id="FungiDB:PC110_g18323"/>
<gene>
    <name evidence="3" type="ORF">PC110_g18323</name>
    <name evidence="1" type="ORF">PC117_g24568</name>
    <name evidence="2" type="ORF">PC129_g21434</name>
</gene>
<dbReference type="Proteomes" id="UP000736787">
    <property type="component" value="Unassembled WGS sequence"/>
</dbReference>
<dbReference type="Proteomes" id="UP000760860">
    <property type="component" value="Unassembled WGS sequence"/>
</dbReference>